<evidence type="ECO:0000256" key="1">
    <source>
        <dbReference type="SAM" id="SignalP"/>
    </source>
</evidence>
<comment type="caution">
    <text evidence="2">The sequence shown here is derived from an EMBL/GenBank/DDBJ whole genome shotgun (WGS) entry which is preliminary data.</text>
</comment>
<name>A0ABR0SSQ2_9HYPO</name>
<feature type="chain" id="PRO_5046970863" evidence="1">
    <location>
        <begin position="19"/>
        <end position="432"/>
    </location>
</feature>
<protein>
    <submittedName>
        <fullName evidence="2">Uncharacterized protein</fullName>
    </submittedName>
</protein>
<feature type="signal peptide" evidence="1">
    <location>
        <begin position="1"/>
        <end position="18"/>
    </location>
</feature>
<gene>
    <name evidence="2" type="ORF">PT974_03467</name>
</gene>
<evidence type="ECO:0000313" key="3">
    <source>
        <dbReference type="Proteomes" id="UP001338125"/>
    </source>
</evidence>
<dbReference type="Proteomes" id="UP001338125">
    <property type="component" value="Unassembled WGS sequence"/>
</dbReference>
<evidence type="ECO:0000313" key="2">
    <source>
        <dbReference type="EMBL" id="KAK5995074.1"/>
    </source>
</evidence>
<keyword evidence="3" id="KW-1185">Reference proteome</keyword>
<keyword evidence="1" id="KW-0732">Signal</keyword>
<dbReference type="EMBL" id="JAVFKD010000004">
    <property type="protein sequence ID" value="KAK5995074.1"/>
    <property type="molecule type" value="Genomic_DNA"/>
</dbReference>
<sequence>MHLINGLLLFSSIASVKAVPSKRASPSYFDYGELRLSVTTAYNWIYSDTGTGSKRDVSVWHPTEDANFRPLGSVGEGSYGDPVNGKRATLVVGLNPAQPPKDQSKPALKDPVSWTNVWTDAGTGGKYDGSFWTPVCPGGYVSLGDAASATYNPPTHKVWCLREDLAKQGTYEKASLWDDTGSGGKRDVSLWGITPSSIGVTGSESLPLYAGTFRAVGNYNKPTAPAWVLSIKVPKAFTQFTAKVPKVTEHTIPSKGDLYNEMEQAKVTLPLTAYFDPKDASLIRNIRTPFMTITRSVAWYVEGIWENDSAGNVTRSDEVSYGFSKEKTESMEHSVGVSMTASGGIGLVDYEVSLNYQFTYSTSTTFSEYTGFVKKEEFTVPEHYVTVMFCKLIRVRGTLPDGTVIHQGDNLASGEFHLSGANITQPVSRGSS</sequence>
<proteinExistence type="predicted"/>
<accession>A0ABR0SSQ2</accession>
<dbReference type="PANTHER" id="PTHR48219:SF2">
    <property type="entry name" value="VACUOLAR PROTEIN SORTING-ASSOCIATED PROTEIN 62"/>
    <property type="match status" value="1"/>
</dbReference>
<organism evidence="2 3">
    <name type="scientific">Cladobotryum mycophilum</name>
    <dbReference type="NCBI Taxonomy" id="491253"/>
    <lineage>
        <taxon>Eukaryota</taxon>
        <taxon>Fungi</taxon>
        <taxon>Dikarya</taxon>
        <taxon>Ascomycota</taxon>
        <taxon>Pezizomycotina</taxon>
        <taxon>Sordariomycetes</taxon>
        <taxon>Hypocreomycetidae</taxon>
        <taxon>Hypocreales</taxon>
        <taxon>Hypocreaceae</taxon>
        <taxon>Cladobotryum</taxon>
    </lineage>
</organism>
<reference evidence="2 3" key="1">
    <citation type="submission" date="2024-01" db="EMBL/GenBank/DDBJ databases">
        <title>Complete genome of Cladobotryum mycophilum ATHUM6906.</title>
        <authorList>
            <person name="Christinaki A.C."/>
            <person name="Myridakis A.I."/>
            <person name="Kouvelis V.N."/>
        </authorList>
    </citation>
    <scope>NUCLEOTIDE SEQUENCE [LARGE SCALE GENOMIC DNA]</scope>
    <source>
        <strain evidence="2 3">ATHUM6906</strain>
    </source>
</reference>
<dbReference type="InterPro" id="IPR009291">
    <property type="entry name" value="Vps62"/>
</dbReference>
<dbReference type="SUPFAM" id="SSF56973">
    <property type="entry name" value="Aerolisin/ETX pore-forming domain"/>
    <property type="match status" value="1"/>
</dbReference>
<dbReference type="PANTHER" id="PTHR48219">
    <property type="entry name" value="VACUOLAR PROTEIN SORTING-ASSOCIATED PROTEIN 62-RELATED"/>
    <property type="match status" value="1"/>
</dbReference>
<dbReference type="Pfam" id="PF06101">
    <property type="entry name" value="Vps62"/>
    <property type="match status" value="1"/>
</dbReference>